<evidence type="ECO:0000259" key="1">
    <source>
        <dbReference type="Pfam" id="PF24746"/>
    </source>
</evidence>
<feature type="domain" description="DUF7694" evidence="1">
    <location>
        <begin position="37"/>
        <end position="100"/>
    </location>
</feature>
<accession>A0A0A7G038</accession>
<dbReference type="Proteomes" id="UP000030635">
    <property type="component" value="Plasmid pCBJ"/>
</dbReference>
<dbReference type="InterPro" id="IPR056111">
    <property type="entry name" value="DUF7694"/>
</dbReference>
<dbReference type="HOGENOM" id="CLU_153047_0_0_9"/>
<sequence>MKNLNYLNNYRVKLFGEIGDEYNGAFFLLIDDIETFVIAAKTDEWEHVSVSHKNVTPSWDTMCKIKDMFFEDNETVMQLHPPKEDYINIHEHCLHMWRPVKDKIKMPPDFMV</sequence>
<dbReference type="KEGG" id="cbv:U729_3168"/>
<dbReference type="OrthoDB" id="2339975at2"/>
<dbReference type="RefSeq" id="WP_040113686.1">
    <property type="nucleotide sequence ID" value="NZ_CP006906.1"/>
</dbReference>
<organism evidence="2 3">
    <name type="scientific">Clostridium baratii str. Sullivan</name>
    <dbReference type="NCBI Taxonomy" id="1415775"/>
    <lineage>
        <taxon>Bacteria</taxon>
        <taxon>Bacillati</taxon>
        <taxon>Bacillota</taxon>
        <taxon>Clostridia</taxon>
        <taxon>Eubacteriales</taxon>
        <taxon>Clostridiaceae</taxon>
        <taxon>Clostridium</taxon>
    </lineage>
</organism>
<evidence type="ECO:0000313" key="2">
    <source>
        <dbReference type="EMBL" id="AIY85207.1"/>
    </source>
</evidence>
<protein>
    <recommendedName>
        <fullName evidence="1">DUF7694 domain-containing protein</fullName>
    </recommendedName>
</protein>
<gene>
    <name evidence="2" type="ORF">U729_3168</name>
</gene>
<reference evidence="2 3" key="1">
    <citation type="journal article" date="2015" name="Infect. Genet. Evol.">
        <title>Genomic sequences of six botulinum neurotoxin-producing strains representing three clostridial species illustrate the mobility and diversity of botulinum neurotoxin genes.</title>
        <authorList>
            <person name="Smith T.J."/>
            <person name="Hill K.K."/>
            <person name="Xie G."/>
            <person name="Foley B.T."/>
            <person name="Williamson C.H."/>
            <person name="Foster J.T."/>
            <person name="Johnson S.L."/>
            <person name="Chertkov O."/>
            <person name="Teshima H."/>
            <person name="Gibbons H.S."/>
            <person name="Johnsky L.A."/>
            <person name="Karavis M.A."/>
            <person name="Smith L.A."/>
        </authorList>
    </citation>
    <scope>NUCLEOTIDE SEQUENCE [LARGE SCALE GENOMIC DNA]</scope>
    <source>
        <strain evidence="2">Sullivan</strain>
        <plasmid evidence="3">Plasmid pCBJ</plasmid>
    </source>
</reference>
<proteinExistence type="predicted"/>
<keyword evidence="3" id="KW-1185">Reference proteome</keyword>
<dbReference type="EMBL" id="CP006906">
    <property type="protein sequence ID" value="AIY85207.1"/>
    <property type="molecule type" value="Genomic_DNA"/>
</dbReference>
<keyword evidence="2" id="KW-0614">Plasmid</keyword>
<name>A0A0A7G038_9CLOT</name>
<dbReference type="Pfam" id="PF24746">
    <property type="entry name" value="DUF7694"/>
    <property type="match status" value="1"/>
</dbReference>
<dbReference type="eggNOG" id="ENOG5030U4B">
    <property type="taxonomic scope" value="Bacteria"/>
</dbReference>
<evidence type="ECO:0000313" key="3">
    <source>
        <dbReference type="Proteomes" id="UP000030635"/>
    </source>
</evidence>
<dbReference type="AlphaFoldDB" id="A0A0A7G038"/>
<geneLocation type="plasmid" evidence="2 3">
    <name>pCBJ</name>
</geneLocation>